<proteinExistence type="predicted"/>
<evidence type="ECO:0000259" key="4">
    <source>
        <dbReference type="Pfam" id="PF01494"/>
    </source>
</evidence>
<name>A0ABQ2M9H7_9ACTN</name>
<dbReference type="Gene3D" id="3.50.50.60">
    <property type="entry name" value="FAD/NAD(P)-binding domain"/>
    <property type="match status" value="1"/>
</dbReference>
<dbReference type="InterPro" id="IPR002938">
    <property type="entry name" value="FAD-bd"/>
</dbReference>
<sequence>MTFSTVVVVGAGPTGLALACGLRVAGVPVRVVDKAKAPAGTSRALGLQPRGAEVLDRLGALSDLPEASVHVRQVLTHVDGEPMARLDVGRHTKLVTRPGMIISQAQVEAGLRRRLAGLGVEVEWGREVLSLDQDGEGVSVRTGGGSIRAGWVVGCDGAHSRVRKAAGIEFPGVAVIERFLLADVRVALPLPPGTVSVWLRGDRMLGAFPLPGEDVWRLMAPAPGGTGGDLDAERVLALLVGLVQDHAGLTSVEIREALWTSTFRIHRRLASAYRRHRVLLAGDAAHVHSPFGGQGMNTGLGDAENLAWKLALVAAGRAGEGLLDTYESERRPIAEEVLESTSAMTRMVVGGSPVARLVRDHVFVPLMNRPYVQRMIWEKSSQLKIGYRDGPLAGRSPRSLVTPGPRPGDRVPDLECRREDGSVTRLHGELGAHWVLLTPRIDGDCAKLARRRLGGTGGVTVMRPGSREGREVLLVRPDAHLAWRGTSAASLDRWLRGALGPGDG</sequence>
<dbReference type="InterPro" id="IPR050641">
    <property type="entry name" value="RIFMO-like"/>
</dbReference>
<dbReference type="RefSeq" id="WP_189037179.1">
    <property type="nucleotide sequence ID" value="NZ_BMMP01000007.1"/>
</dbReference>
<reference evidence="6" key="1">
    <citation type="journal article" date="2019" name="Int. J. Syst. Evol. Microbiol.">
        <title>The Global Catalogue of Microorganisms (GCM) 10K type strain sequencing project: providing services to taxonomists for standard genome sequencing and annotation.</title>
        <authorList>
            <consortium name="The Broad Institute Genomics Platform"/>
            <consortium name="The Broad Institute Genome Sequencing Center for Infectious Disease"/>
            <person name="Wu L."/>
            <person name="Ma J."/>
        </authorList>
    </citation>
    <scope>NUCLEOTIDE SEQUENCE [LARGE SCALE GENOMIC DNA]</scope>
    <source>
        <strain evidence="6">CGMCC 4.7178</strain>
    </source>
</reference>
<evidence type="ECO:0000313" key="6">
    <source>
        <dbReference type="Proteomes" id="UP000631535"/>
    </source>
</evidence>
<keyword evidence="2" id="KW-0285">Flavoprotein</keyword>
<comment type="caution">
    <text evidence="5">The sequence shown here is derived from an EMBL/GenBank/DDBJ whole genome shotgun (WGS) entry which is preliminary data.</text>
</comment>
<accession>A0ABQ2M9H7</accession>
<dbReference type="Pfam" id="PF21274">
    <property type="entry name" value="Rng_hyd_C"/>
    <property type="match status" value="1"/>
</dbReference>
<dbReference type="Pfam" id="PF01494">
    <property type="entry name" value="FAD_binding_3"/>
    <property type="match status" value="1"/>
</dbReference>
<keyword evidence="6" id="KW-1185">Reference proteome</keyword>
<dbReference type="Gene3D" id="3.30.70.2450">
    <property type="match status" value="1"/>
</dbReference>
<dbReference type="Proteomes" id="UP000631535">
    <property type="component" value="Unassembled WGS sequence"/>
</dbReference>
<feature type="domain" description="FAD-binding" evidence="4">
    <location>
        <begin position="5"/>
        <end position="340"/>
    </location>
</feature>
<protein>
    <submittedName>
        <fullName evidence="5">Oxygenase</fullName>
    </submittedName>
</protein>
<evidence type="ECO:0000256" key="2">
    <source>
        <dbReference type="ARBA" id="ARBA00022630"/>
    </source>
</evidence>
<dbReference type="PANTHER" id="PTHR43004">
    <property type="entry name" value="TRK SYSTEM POTASSIUM UPTAKE PROTEIN"/>
    <property type="match status" value="1"/>
</dbReference>
<dbReference type="PRINTS" id="PR00420">
    <property type="entry name" value="RNGMNOXGNASE"/>
</dbReference>
<organism evidence="5 6">
    <name type="scientific">Streptomyces daqingensis</name>
    <dbReference type="NCBI Taxonomy" id="1472640"/>
    <lineage>
        <taxon>Bacteria</taxon>
        <taxon>Bacillati</taxon>
        <taxon>Actinomycetota</taxon>
        <taxon>Actinomycetes</taxon>
        <taxon>Kitasatosporales</taxon>
        <taxon>Streptomycetaceae</taxon>
        <taxon>Streptomyces</taxon>
    </lineage>
</organism>
<dbReference type="Gene3D" id="3.40.30.120">
    <property type="match status" value="1"/>
</dbReference>
<comment type="cofactor">
    <cofactor evidence="1">
        <name>FAD</name>
        <dbReference type="ChEBI" id="CHEBI:57692"/>
    </cofactor>
</comment>
<dbReference type="InterPro" id="IPR036188">
    <property type="entry name" value="FAD/NAD-bd_sf"/>
</dbReference>
<dbReference type="EMBL" id="BMMP01000007">
    <property type="protein sequence ID" value="GGO48905.1"/>
    <property type="molecule type" value="Genomic_DNA"/>
</dbReference>
<dbReference type="PANTHER" id="PTHR43004:SF19">
    <property type="entry name" value="BINDING MONOOXYGENASE, PUTATIVE (JCVI)-RELATED"/>
    <property type="match status" value="1"/>
</dbReference>
<keyword evidence="3" id="KW-0274">FAD</keyword>
<evidence type="ECO:0000256" key="1">
    <source>
        <dbReference type="ARBA" id="ARBA00001974"/>
    </source>
</evidence>
<evidence type="ECO:0000313" key="5">
    <source>
        <dbReference type="EMBL" id="GGO48905.1"/>
    </source>
</evidence>
<gene>
    <name evidence="5" type="ORF">GCM10012287_24980</name>
</gene>
<evidence type="ECO:0000256" key="3">
    <source>
        <dbReference type="ARBA" id="ARBA00022827"/>
    </source>
</evidence>
<dbReference type="SUPFAM" id="SSF51905">
    <property type="entry name" value="FAD/NAD(P)-binding domain"/>
    <property type="match status" value="1"/>
</dbReference>